<comment type="caution">
    <text evidence="1">The sequence shown here is derived from an EMBL/GenBank/DDBJ whole genome shotgun (WGS) entry which is preliminary data.</text>
</comment>
<dbReference type="EMBL" id="JABFTP020000165">
    <property type="protein sequence ID" value="KAL3284483.1"/>
    <property type="molecule type" value="Genomic_DNA"/>
</dbReference>
<sequence length="108" mass="12514">MKSFPIISLPDDDGTTNWGDLVHGNRQSGDSLIVRDLIIYPTVNSLDLHIDYNPAFRNHRNITSVRFINVGRQRAFCVEIYIYYYGIEVDLIIPAFKDVRVFLEVYGF</sequence>
<gene>
    <name evidence="1" type="ORF">HHI36_018644</name>
</gene>
<dbReference type="Proteomes" id="UP001516400">
    <property type="component" value="Unassembled WGS sequence"/>
</dbReference>
<accession>A0ABD2P185</accession>
<organism evidence="1 2">
    <name type="scientific">Cryptolaemus montrouzieri</name>
    <dbReference type="NCBI Taxonomy" id="559131"/>
    <lineage>
        <taxon>Eukaryota</taxon>
        <taxon>Metazoa</taxon>
        <taxon>Ecdysozoa</taxon>
        <taxon>Arthropoda</taxon>
        <taxon>Hexapoda</taxon>
        <taxon>Insecta</taxon>
        <taxon>Pterygota</taxon>
        <taxon>Neoptera</taxon>
        <taxon>Endopterygota</taxon>
        <taxon>Coleoptera</taxon>
        <taxon>Polyphaga</taxon>
        <taxon>Cucujiformia</taxon>
        <taxon>Coccinelloidea</taxon>
        <taxon>Coccinellidae</taxon>
        <taxon>Scymninae</taxon>
        <taxon>Scymnini</taxon>
        <taxon>Cryptolaemus</taxon>
    </lineage>
</organism>
<reference evidence="1 2" key="1">
    <citation type="journal article" date="2021" name="BMC Biol.">
        <title>Horizontally acquired antibacterial genes associated with adaptive radiation of ladybird beetles.</title>
        <authorList>
            <person name="Li H.S."/>
            <person name="Tang X.F."/>
            <person name="Huang Y.H."/>
            <person name="Xu Z.Y."/>
            <person name="Chen M.L."/>
            <person name="Du X.Y."/>
            <person name="Qiu B.Y."/>
            <person name="Chen P.T."/>
            <person name="Zhang W."/>
            <person name="Slipinski A."/>
            <person name="Escalona H.E."/>
            <person name="Waterhouse R.M."/>
            <person name="Zwick A."/>
            <person name="Pang H."/>
        </authorList>
    </citation>
    <scope>NUCLEOTIDE SEQUENCE [LARGE SCALE GENOMIC DNA]</scope>
    <source>
        <strain evidence="1">SYSU2018</strain>
    </source>
</reference>
<dbReference type="AlphaFoldDB" id="A0ABD2P185"/>
<proteinExistence type="predicted"/>
<keyword evidence="2" id="KW-1185">Reference proteome</keyword>
<protein>
    <submittedName>
        <fullName evidence="1">Uncharacterized protein</fullName>
    </submittedName>
</protein>
<evidence type="ECO:0000313" key="1">
    <source>
        <dbReference type="EMBL" id="KAL3284483.1"/>
    </source>
</evidence>
<name>A0ABD2P185_9CUCU</name>
<evidence type="ECO:0000313" key="2">
    <source>
        <dbReference type="Proteomes" id="UP001516400"/>
    </source>
</evidence>